<evidence type="ECO:0000313" key="2">
    <source>
        <dbReference type="EMBL" id="NWN90601.1"/>
    </source>
</evidence>
<dbReference type="InterPro" id="IPR001296">
    <property type="entry name" value="Glyco_trans_1"/>
</dbReference>
<dbReference type="SUPFAM" id="SSF53756">
    <property type="entry name" value="UDP-Glycosyltransferase/glycogen phosphorylase"/>
    <property type="match status" value="1"/>
</dbReference>
<dbReference type="Gene3D" id="3.40.50.2000">
    <property type="entry name" value="Glycogen Phosphorylase B"/>
    <property type="match status" value="1"/>
</dbReference>
<keyword evidence="2" id="KW-0808">Transferase</keyword>
<comment type="caution">
    <text evidence="2">The sequence shown here is derived from an EMBL/GenBank/DDBJ whole genome shotgun (WGS) entry which is preliminary data.</text>
</comment>
<dbReference type="GO" id="GO:0016757">
    <property type="term" value="F:glycosyltransferase activity"/>
    <property type="evidence" value="ECO:0007669"/>
    <property type="project" value="InterPro"/>
</dbReference>
<gene>
    <name evidence="2" type="ORF">HLV39_03675</name>
</gene>
<protein>
    <submittedName>
        <fullName evidence="2">TIGR04348 family glycosyltransferase</fullName>
    </submittedName>
</protein>
<feature type="domain" description="Glycosyl transferase family 1" evidence="1">
    <location>
        <begin position="147"/>
        <end position="289"/>
    </location>
</feature>
<evidence type="ECO:0000313" key="3">
    <source>
        <dbReference type="Proteomes" id="UP000536442"/>
    </source>
</evidence>
<dbReference type="Proteomes" id="UP000536442">
    <property type="component" value="Unassembled WGS sequence"/>
</dbReference>
<dbReference type="EMBL" id="JABEVQ010000002">
    <property type="protein sequence ID" value="NWN90601.1"/>
    <property type="molecule type" value="Genomic_DNA"/>
</dbReference>
<dbReference type="InterPro" id="IPR027627">
    <property type="entry name" value="Glycosyltransferase_put"/>
</dbReference>
<dbReference type="NCBIfam" id="TIGR04348">
    <property type="entry name" value="selenoneine biosynthesis selenosugar synthase SenB"/>
    <property type="match status" value="1"/>
</dbReference>
<dbReference type="PANTHER" id="PTHR46660:SF2">
    <property type="entry name" value="GLYCOSYLTRANSFERASE 1 DOMAIN-CONTAINING PROTEIN 1"/>
    <property type="match status" value="1"/>
</dbReference>
<sequence length="331" mass="36675">MYITIITPAGQGSKAGNRATAERWQRLLVQAGYCVSVVTEYKGEHCDLLLALHAWRSHEAIRIFEKFWPDKPLIVALTGTDIYRHQQEYPEQTLHSMQAADALIGLHANVGDDIPERFREKLLTLYQSAEPPAGYRKPPGNAETSADTFEVCVIGHLRDEKDSLRAAFASRLLSPGSRIRVSCAGKPHNRNWQTLAEQEMQSNPRFRWLGELEKAEALQLMVRSQVLVMSSVMEGGANVISEACRAGLPVIASDIPGNIGLLGEDYAGYYPVGDTHSLAALMERTEQDNGFLQLLRRQVDQLAGLFTPENEQASLEQAVSLALKRCSGKAF</sequence>
<dbReference type="PANTHER" id="PTHR46660">
    <property type="match status" value="1"/>
</dbReference>
<proteinExistence type="predicted"/>
<keyword evidence="3" id="KW-1185">Reference proteome</keyword>
<dbReference type="AlphaFoldDB" id="A0A851HX87"/>
<evidence type="ECO:0000259" key="1">
    <source>
        <dbReference type="Pfam" id="PF00534"/>
    </source>
</evidence>
<organism evidence="2 3">
    <name type="scientific">Marinobacter adhaerens</name>
    <dbReference type="NCBI Taxonomy" id="1033846"/>
    <lineage>
        <taxon>Bacteria</taxon>
        <taxon>Pseudomonadati</taxon>
        <taxon>Pseudomonadota</taxon>
        <taxon>Gammaproteobacteria</taxon>
        <taxon>Pseudomonadales</taxon>
        <taxon>Marinobacteraceae</taxon>
        <taxon>Marinobacter</taxon>
    </lineage>
</organism>
<name>A0A851HX87_9GAMM</name>
<dbReference type="Pfam" id="PF00534">
    <property type="entry name" value="Glycos_transf_1"/>
    <property type="match status" value="1"/>
</dbReference>
<reference evidence="2 3" key="1">
    <citation type="submission" date="2020-03" db="EMBL/GenBank/DDBJ databases">
        <title>Metagenomic, metatranscriptomic, and metabolomic analyses revealed the key microbes and metabolic features during the fermentation of ganjang, Korean traditional soy sauce.</title>
        <authorList>
            <person name="Chun B.H."/>
            <person name="Jeon C.O."/>
        </authorList>
    </citation>
    <scope>NUCLEOTIDE SEQUENCE [LARGE SCALE GENOMIC DNA]</scope>
    <source>
        <strain evidence="2 3">KG14</strain>
    </source>
</reference>
<dbReference type="CDD" id="cd03801">
    <property type="entry name" value="GT4_PimA-like"/>
    <property type="match status" value="1"/>
</dbReference>
<accession>A0A851HX87</accession>
<dbReference type="InterPro" id="IPR052622">
    <property type="entry name" value="Glycosyltransferase_G1"/>
</dbReference>